<evidence type="ECO:0000313" key="2">
    <source>
        <dbReference type="Proteomes" id="UP000290565"/>
    </source>
</evidence>
<dbReference type="RefSeq" id="WP_128944496.1">
    <property type="nucleotide sequence ID" value="NZ_LBJM01000031.1"/>
</dbReference>
<name>A0A4Q0SNF2_9BRAD</name>
<accession>A0A4Q0SNF2</accession>
<organism evidence="1 2">
    <name type="scientific">Bradyrhizobium zhanjiangense</name>
    <dbReference type="NCBI Taxonomy" id="1325107"/>
    <lineage>
        <taxon>Bacteria</taxon>
        <taxon>Pseudomonadati</taxon>
        <taxon>Pseudomonadota</taxon>
        <taxon>Alphaproteobacteria</taxon>
        <taxon>Hyphomicrobiales</taxon>
        <taxon>Nitrobacteraceae</taxon>
        <taxon>Bradyrhizobium</taxon>
    </lineage>
</organism>
<gene>
    <name evidence="1" type="ORF">XH94_10935</name>
</gene>
<evidence type="ECO:0000313" key="1">
    <source>
        <dbReference type="EMBL" id="RXH40852.1"/>
    </source>
</evidence>
<dbReference type="Proteomes" id="UP000290565">
    <property type="component" value="Unassembled WGS sequence"/>
</dbReference>
<sequence>MPNISIDQTHGRAIAHEIGERLRGLLREEVELPSSLKRQMQRLRELDGEAPSIVPIDEENSIWSGSTAT</sequence>
<dbReference type="EMBL" id="LBJM01000031">
    <property type="protein sequence ID" value="RXH40852.1"/>
    <property type="molecule type" value="Genomic_DNA"/>
</dbReference>
<protein>
    <submittedName>
        <fullName evidence="1">Uncharacterized protein</fullName>
    </submittedName>
</protein>
<comment type="caution">
    <text evidence="1">The sequence shown here is derived from an EMBL/GenBank/DDBJ whole genome shotgun (WGS) entry which is preliminary data.</text>
</comment>
<dbReference type="AlphaFoldDB" id="A0A4Q0SNF2"/>
<reference evidence="1 2" key="1">
    <citation type="submission" date="2015-04" db="EMBL/GenBank/DDBJ databases">
        <title>Comparative genomics of rhizobia nodulating Arachis hypogaea in China.</title>
        <authorList>
            <person name="Li Y."/>
        </authorList>
    </citation>
    <scope>NUCLEOTIDE SEQUENCE [LARGE SCALE GENOMIC DNA]</scope>
    <source>
        <strain evidence="1 2">CCBAU 51787</strain>
    </source>
</reference>
<proteinExistence type="predicted"/>